<accession>A0A0B2P860</accession>
<organism evidence="1">
    <name type="scientific">Glycine soja</name>
    <name type="common">Wild soybean</name>
    <dbReference type="NCBI Taxonomy" id="3848"/>
    <lineage>
        <taxon>Eukaryota</taxon>
        <taxon>Viridiplantae</taxon>
        <taxon>Streptophyta</taxon>
        <taxon>Embryophyta</taxon>
        <taxon>Tracheophyta</taxon>
        <taxon>Spermatophyta</taxon>
        <taxon>Magnoliopsida</taxon>
        <taxon>eudicotyledons</taxon>
        <taxon>Gunneridae</taxon>
        <taxon>Pentapetalae</taxon>
        <taxon>rosids</taxon>
        <taxon>fabids</taxon>
        <taxon>Fabales</taxon>
        <taxon>Fabaceae</taxon>
        <taxon>Papilionoideae</taxon>
        <taxon>50 kb inversion clade</taxon>
        <taxon>NPAAA clade</taxon>
        <taxon>indigoferoid/millettioid clade</taxon>
        <taxon>Phaseoleae</taxon>
        <taxon>Glycine</taxon>
        <taxon>Glycine subgen. Soja</taxon>
    </lineage>
</organism>
<dbReference type="EMBL" id="KN668339">
    <property type="protein sequence ID" value="KHN05396.1"/>
    <property type="molecule type" value="Genomic_DNA"/>
</dbReference>
<dbReference type="Proteomes" id="UP000053555">
    <property type="component" value="Unassembled WGS sequence"/>
</dbReference>
<sequence>MGKKQNEIQKTGLGRALVKQHNQMIQQSKDKSRFYRKKFLESFTEVSDIDAVIEQSLEPTPNMSADELNDSETQAFLTWRHSLAR</sequence>
<name>A0A0B2P860_GLYSO</name>
<proteinExistence type="predicted"/>
<dbReference type="AlphaFoldDB" id="A0A0B2P860"/>
<evidence type="ECO:0000313" key="1">
    <source>
        <dbReference type="EMBL" id="KHN05396.1"/>
    </source>
</evidence>
<gene>
    <name evidence="1" type="ORF">glysoja_044720</name>
</gene>
<protein>
    <submittedName>
        <fullName evidence="1">Uncharacterized protein</fullName>
    </submittedName>
</protein>
<reference evidence="1" key="1">
    <citation type="submission" date="2014-07" db="EMBL/GenBank/DDBJ databases">
        <title>Identification of a novel salt tolerance gene in wild soybean by whole-genome sequencing.</title>
        <authorList>
            <person name="Lam H.-M."/>
            <person name="Qi X."/>
            <person name="Li M.-W."/>
            <person name="Liu X."/>
            <person name="Xie M."/>
            <person name="Ni M."/>
            <person name="Xu X."/>
        </authorList>
    </citation>
    <scope>NUCLEOTIDE SEQUENCE [LARGE SCALE GENOMIC DNA]</scope>
    <source>
        <tissue evidence="1">Root</tissue>
    </source>
</reference>